<comment type="caution">
    <text evidence="1">The sequence shown here is derived from an EMBL/GenBank/DDBJ whole genome shotgun (WGS) entry which is preliminary data.</text>
</comment>
<dbReference type="EMBL" id="QJRY01000007">
    <property type="protein sequence ID" value="PYB71259.1"/>
    <property type="molecule type" value="Genomic_DNA"/>
</dbReference>
<dbReference type="RefSeq" id="WP_110793048.1">
    <property type="nucleotide sequence ID" value="NZ_QJRY01000007.1"/>
</dbReference>
<gene>
    <name evidence="1" type="ORF">DMY87_18005</name>
</gene>
<evidence type="ECO:0000313" key="2">
    <source>
        <dbReference type="Proteomes" id="UP000247536"/>
    </source>
</evidence>
<sequence length="107" mass="11288">MSGNSIDKGYACRLRFTVVDDLGAKAALDGAEIAWALAASKAGPPLITRDSGGMTISTSAATVDFSLTRAETGALQPGRYYHQLSIGFAGREPEVYFSGFLIVEARL</sequence>
<name>A0ABX5NN57_9HYPH</name>
<evidence type="ECO:0000313" key="1">
    <source>
        <dbReference type="EMBL" id="PYB71259.1"/>
    </source>
</evidence>
<reference evidence="1 2" key="1">
    <citation type="submission" date="2018-06" db="EMBL/GenBank/DDBJ databases">
        <title>Rhizobium wuzhouense sp. nov., isolated from roots of Oryza officinalis.</title>
        <authorList>
            <person name="Yuan T."/>
        </authorList>
    </citation>
    <scope>NUCLEOTIDE SEQUENCE [LARGE SCALE GENOMIC DNA]</scope>
    <source>
        <strain evidence="1 2">W44</strain>
    </source>
</reference>
<dbReference type="Proteomes" id="UP000247536">
    <property type="component" value="Unassembled WGS sequence"/>
</dbReference>
<protein>
    <submittedName>
        <fullName evidence="1">Uncharacterized protein</fullName>
    </submittedName>
</protein>
<proteinExistence type="predicted"/>
<accession>A0ABX5NN57</accession>
<organism evidence="1 2">
    <name type="scientific">Rhizobium wuzhouense</name>
    <dbReference type="NCBI Taxonomy" id="1986026"/>
    <lineage>
        <taxon>Bacteria</taxon>
        <taxon>Pseudomonadati</taxon>
        <taxon>Pseudomonadota</taxon>
        <taxon>Alphaproteobacteria</taxon>
        <taxon>Hyphomicrobiales</taxon>
        <taxon>Rhizobiaceae</taxon>
        <taxon>Rhizobium/Agrobacterium group</taxon>
        <taxon>Rhizobium</taxon>
    </lineage>
</organism>
<keyword evidence="2" id="KW-1185">Reference proteome</keyword>